<dbReference type="PROSITE" id="PS50850">
    <property type="entry name" value="MFS"/>
    <property type="match status" value="1"/>
</dbReference>
<evidence type="ECO:0000256" key="3">
    <source>
        <dbReference type="ARBA" id="ARBA00022448"/>
    </source>
</evidence>
<feature type="transmembrane region" description="Helical" evidence="7">
    <location>
        <begin position="44"/>
        <end position="63"/>
    </location>
</feature>
<keyword evidence="3" id="KW-0813">Transport</keyword>
<dbReference type="OrthoDB" id="413079at2759"/>
<dbReference type="GO" id="GO:0016020">
    <property type="term" value="C:membrane"/>
    <property type="evidence" value="ECO:0007669"/>
    <property type="project" value="TreeGrafter"/>
</dbReference>
<feature type="transmembrane region" description="Helical" evidence="7">
    <location>
        <begin position="167"/>
        <end position="186"/>
    </location>
</feature>
<feature type="transmembrane region" description="Helical" evidence="7">
    <location>
        <begin position="192"/>
        <end position="212"/>
    </location>
</feature>
<dbReference type="PANTHER" id="PTHR23514">
    <property type="entry name" value="BYPASS OF STOP CODON PROTEIN 6"/>
    <property type="match status" value="1"/>
</dbReference>
<dbReference type="GO" id="GO:0022857">
    <property type="term" value="F:transmembrane transporter activity"/>
    <property type="evidence" value="ECO:0007669"/>
    <property type="project" value="InterPro"/>
</dbReference>
<feature type="transmembrane region" description="Helical" evidence="7">
    <location>
        <begin position="396"/>
        <end position="414"/>
    </location>
</feature>
<evidence type="ECO:0000256" key="7">
    <source>
        <dbReference type="SAM" id="Phobius"/>
    </source>
</evidence>
<dbReference type="AlphaFoldDB" id="A0A3N4LAA7"/>
<feature type="domain" description="Major facilitator superfamily (MFS) profile" evidence="8">
    <location>
        <begin position="35"/>
        <end position="421"/>
    </location>
</feature>
<protein>
    <submittedName>
        <fullName evidence="9">MFS general substrate transporter</fullName>
    </submittedName>
</protein>
<dbReference type="FunFam" id="1.20.1250.20:FF:000308">
    <property type="entry name" value="MFS efflux transporter"/>
    <property type="match status" value="1"/>
</dbReference>
<evidence type="ECO:0000256" key="2">
    <source>
        <dbReference type="ARBA" id="ARBA00008335"/>
    </source>
</evidence>
<dbReference type="InParanoid" id="A0A3N4LAA7"/>
<evidence type="ECO:0000256" key="5">
    <source>
        <dbReference type="ARBA" id="ARBA00022989"/>
    </source>
</evidence>
<dbReference type="PANTHER" id="PTHR23514:SF3">
    <property type="entry name" value="BYPASS OF STOP CODON PROTEIN 6"/>
    <property type="match status" value="1"/>
</dbReference>
<evidence type="ECO:0000256" key="1">
    <source>
        <dbReference type="ARBA" id="ARBA00004127"/>
    </source>
</evidence>
<sequence length="425" mass="46050">MGPKDEEITNPSGCVELAEIPPAGAVVVPARQTWNNPSINKWRVLAAFYSFIILGMNDSAYGLETYYTINFTAVSLIFLTPFVGYIIAAFVNDKLHNAVGRRGVGITASFCHMASYIIMAMHPPYPALVVVMCLAGFGSGTIDAAWNSYIGFMDKSNEILGLLHGMYGIGAVLSPITATFMVTHGYQWYEFYYLMIGLAFLAVVFSGTAFWGENADVYRCVNGSSGKQGGRTRESMKNKVTRLIAVFLWLYIGTEVSLGGWIVTFMIRVRNGSPFGSGMVSAGFWIGLTVGRFTLGWVTGRFGEKLMVSIYLILAIALELIFWLVPQFYVSAVSVALLGFLIGPLFPSAMVAQTRLLPQRLHVSAVGFATAVGGSGEAIFPFAVGAIASKTGVQSLHPIILGLLVAQLGVWLMFPTVPKVHVHDT</sequence>
<name>A0A3N4LAA7_9PEZI</name>
<gene>
    <name evidence="9" type="ORF">L211DRAFT_793803</name>
</gene>
<feature type="transmembrane region" description="Helical" evidence="7">
    <location>
        <begin position="127"/>
        <end position="146"/>
    </location>
</feature>
<dbReference type="InterPro" id="IPR051788">
    <property type="entry name" value="MFS_Transporter"/>
</dbReference>
<dbReference type="InterPro" id="IPR036259">
    <property type="entry name" value="MFS_trans_sf"/>
</dbReference>
<proteinExistence type="inferred from homology"/>
<evidence type="ECO:0000256" key="6">
    <source>
        <dbReference type="ARBA" id="ARBA00023136"/>
    </source>
</evidence>
<dbReference type="FunFam" id="1.20.1250.20:FF:000286">
    <property type="entry name" value="MFS efflux transporter"/>
    <property type="match status" value="1"/>
</dbReference>
<evidence type="ECO:0000256" key="4">
    <source>
        <dbReference type="ARBA" id="ARBA00022692"/>
    </source>
</evidence>
<dbReference type="Pfam" id="PF07690">
    <property type="entry name" value="MFS_1"/>
    <property type="match status" value="1"/>
</dbReference>
<dbReference type="FunCoup" id="A0A3N4LAA7">
    <property type="interactions" value="13"/>
</dbReference>
<comment type="similarity">
    <text evidence="2">Belongs to the major facilitator superfamily.</text>
</comment>
<evidence type="ECO:0000313" key="9">
    <source>
        <dbReference type="EMBL" id="RPB19566.1"/>
    </source>
</evidence>
<feature type="transmembrane region" description="Helical" evidence="7">
    <location>
        <begin position="243"/>
        <end position="267"/>
    </location>
</feature>
<keyword evidence="6 7" id="KW-0472">Membrane</keyword>
<feature type="transmembrane region" description="Helical" evidence="7">
    <location>
        <begin position="306"/>
        <end position="325"/>
    </location>
</feature>
<feature type="transmembrane region" description="Helical" evidence="7">
    <location>
        <begin position="331"/>
        <end position="351"/>
    </location>
</feature>
<feature type="transmembrane region" description="Helical" evidence="7">
    <location>
        <begin position="363"/>
        <end position="384"/>
    </location>
</feature>
<evidence type="ECO:0000259" key="8">
    <source>
        <dbReference type="PROSITE" id="PS50850"/>
    </source>
</evidence>
<keyword evidence="10" id="KW-1185">Reference proteome</keyword>
<dbReference type="InterPro" id="IPR020846">
    <property type="entry name" value="MFS_dom"/>
</dbReference>
<evidence type="ECO:0000313" key="10">
    <source>
        <dbReference type="Proteomes" id="UP000267821"/>
    </source>
</evidence>
<dbReference type="Gene3D" id="1.20.1250.20">
    <property type="entry name" value="MFS general substrate transporter like domains"/>
    <property type="match status" value="2"/>
</dbReference>
<keyword evidence="4 7" id="KW-0812">Transmembrane</keyword>
<dbReference type="Proteomes" id="UP000267821">
    <property type="component" value="Unassembled WGS sequence"/>
</dbReference>
<dbReference type="GO" id="GO:0012505">
    <property type="term" value="C:endomembrane system"/>
    <property type="evidence" value="ECO:0007669"/>
    <property type="project" value="UniProtKB-SubCell"/>
</dbReference>
<organism evidence="9 10">
    <name type="scientific">Terfezia boudieri ATCC MYA-4762</name>
    <dbReference type="NCBI Taxonomy" id="1051890"/>
    <lineage>
        <taxon>Eukaryota</taxon>
        <taxon>Fungi</taxon>
        <taxon>Dikarya</taxon>
        <taxon>Ascomycota</taxon>
        <taxon>Pezizomycotina</taxon>
        <taxon>Pezizomycetes</taxon>
        <taxon>Pezizales</taxon>
        <taxon>Pezizaceae</taxon>
        <taxon>Terfezia</taxon>
    </lineage>
</organism>
<feature type="transmembrane region" description="Helical" evidence="7">
    <location>
        <begin position="279"/>
        <end position="299"/>
    </location>
</feature>
<keyword evidence="5 7" id="KW-1133">Transmembrane helix</keyword>
<dbReference type="SUPFAM" id="SSF103473">
    <property type="entry name" value="MFS general substrate transporter"/>
    <property type="match status" value="1"/>
</dbReference>
<comment type="subcellular location">
    <subcellularLocation>
        <location evidence="1">Endomembrane system</location>
        <topology evidence="1">Multi-pass membrane protein</topology>
    </subcellularLocation>
</comment>
<dbReference type="InterPro" id="IPR011701">
    <property type="entry name" value="MFS"/>
</dbReference>
<feature type="transmembrane region" description="Helical" evidence="7">
    <location>
        <begin position="103"/>
        <end position="121"/>
    </location>
</feature>
<feature type="transmembrane region" description="Helical" evidence="7">
    <location>
        <begin position="69"/>
        <end position="91"/>
    </location>
</feature>
<dbReference type="STRING" id="1051890.A0A3N4LAA7"/>
<dbReference type="EMBL" id="ML121587">
    <property type="protein sequence ID" value="RPB19566.1"/>
    <property type="molecule type" value="Genomic_DNA"/>
</dbReference>
<reference evidence="9 10" key="1">
    <citation type="journal article" date="2018" name="Nat. Ecol. Evol.">
        <title>Pezizomycetes genomes reveal the molecular basis of ectomycorrhizal truffle lifestyle.</title>
        <authorList>
            <person name="Murat C."/>
            <person name="Payen T."/>
            <person name="Noel B."/>
            <person name="Kuo A."/>
            <person name="Morin E."/>
            <person name="Chen J."/>
            <person name="Kohler A."/>
            <person name="Krizsan K."/>
            <person name="Balestrini R."/>
            <person name="Da Silva C."/>
            <person name="Montanini B."/>
            <person name="Hainaut M."/>
            <person name="Levati E."/>
            <person name="Barry K.W."/>
            <person name="Belfiori B."/>
            <person name="Cichocki N."/>
            <person name="Clum A."/>
            <person name="Dockter R.B."/>
            <person name="Fauchery L."/>
            <person name="Guy J."/>
            <person name="Iotti M."/>
            <person name="Le Tacon F."/>
            <person name="Lindquist E.A."/>
            <person name="Lipzen A."/>
            <person name="Malagnac F."/>
            <person name="Mello A."/>
            <person name="Molinier V."/>
            <person name="Miyauchi S."/>
            <person name="Poulain J."/>
            <person name="Riccioni C."/>
            <person name="Rubini A."/>
            <person name="Sitrit Y."/>
            <person name="Splivallo R."/>
            <person name="Traeger S."/>
            <person name="Wang M."/>
            <person name="Zifcakova L."/>
            <person name="Wipf D."/>
            <person name="Zambonelli A."/>
            <person name="Paolocci F."/>
            <person name="Nowrousian M."/>
            <person name="Ottonello S."/>
            <person name="Baldrian P."/>
            <person name="Spatafora J.W."/>
            <person name="Henrissat B."/>
            <person name="Nagy L.G."/>
            <person name="Aury J.M."/>
            <person name="Wincker P."/>
            <person name="Grigoriev I.V."/>
            <person name="Bonfante P."/>
            <person name="Martin F.M."/>
        </authorList>
    </citation>
    <scope>NUCLEOTIDE SEQUENCE [LARGE SCALE GENOMIC DNA]</scope>
    <source>
        <strain evidence="9 10">ATCC MYA-4762</strain>
    </source>
</reference>
<accession>A0A3N4LAA7</accession>